<keyword evidence="2" id="KW-0732">Signal</keyword>
<dbReference type="Gene3D" id="3.40.390.10">
    <property type="entry name" value="Collagenase (Catalytic Domain)"/>
    <property type="match status" value="1"/>
</dbReference>
<comment type="caution">
    <text evidence="1">Lacks conserved residue(s) required for the propagation of feature annotation.</text>
</comment>
<evidence type="ECO:0000313" key="5">
    <source>
        <dbReference type="EMBL" id="EDS38624.1"/>
    </source>
</evidence>
<dbReference type="Proteomes" id="UP000002320">
    <property type="component" value="Unassembled WGS sequence"/>
</dbReference>
<dbReference type="VEuPathDB" id="VectorBase:CPIJ013316"/>
<dbReference type="EnsemblMetazoa" id="CPIJ013316-RA">
    <property type="protein sequence ID" value="CPIJ013316-PA"/>
    <property type="gene ID" value="CPIJ013316"/>
</dbReference>
<dbReference type="InParanoid" id="B0X1H5"/>
<dbReference type="Pfam" id="PF01400">
    <property type="entry name" value="Astacin"/>
    <property type="match status" value="1"/>
</dbReference>
<feature type="domain" description="Peptidase M12A" evidence="4">
    <location>
        <begin position="41"/>
        <end position="164"/>
    </location>
</feature>
<comment type="cofactor">
    <cofactor evidence="1 2">
        <name>Zn(2+)</name>
        <dbReference type="ChEBI" id="CHEBI:29105"/>
    </cofactor>
    <text evidence="1 2">Binds 1 zinc ion per subunit.</text>
</comment>
<dbReference type="PROSITE" id="PS51864">
    <property type="entry name" value="ASTACIN"/>
    <property type="match status" value="1"/>
</dbReference>
<feature type="binding site" evidence="1">
    <location>
        <position position="140"/>
    </location>
    <ligand>
        <name>Zn(2+)</name>
        <dbReference type="ChEBI" id="CHEBI:29105"/>
        <note>catalytic</note>
    </ligand>
</feature>
<dbReference type="SUPFAM" id="SSF55486">
    <property type="entry name" value="Metalloproteases ('zincins'), catalytic domain"/>
    <property type="match status" value="1"/>
</dbReference>
<feature type="chain" id="PRO_5011325960" description="Metalloendopeptidase" evidence="2">
    <location>
        <begin position="20"/>
        <end position="325"/>
    </location>
</feature>
<dbReference type="PRINTS" id="PR00480">
    <property type="entry name" value="ASTACIN"/>
</dbReference>
<dbReference type="SMART" id="SM00235">
    <property type="entry name" value="ZnMc"/>
    <property type="match status" value="1"/>
</dbReference>
<sequence length="325" mass="37888">MNGLGVLIVLAFAVVGCLSYRDYRIPIKGRRGSTYYATRPQKIVGDRHRNYKRGVNKTHPFELGIGVYYQMDIMLKPETDQNALDNGKFQFVPYTTESTFVTIGNSGTGCWSYVGRSLNNSYNQVNLQVPSCMTTGTVAHELMHALGFKHEFSRPDRDDWVSIDMGALAPEYQTSTNNNNNESSHYNHNYNRCYHDNDESSNNNHNYHRCYHNNDEGSYNDYHYNHNNYESSHYHYYCCYHNNDESSHDDYHDYYDNDEGSNNDHDNDEGSNNDYYGCYHDNDESSYDHNNYYESSNNDHDNYHKSANDNDESSRRGKRYPVDPD</sequence>
<dbReference type="PANTHER" id="PTHR10127:SF883">
    <property type="entry name" value="ZINC METALLOPROTEINASE NAS-8"/>
    <property type="match status" value="1"/>
</dbReference>
<dbReference type="VEuPathDB" id="VectorBase:CQUJHB016266"/>
<feature type="active site" evidence="1">
    <location>
        <position position="141"/>
    </location>
</feature>
<keyword evidence="1 2" id="KW-0479">Metal-binding</keyword>
<dbReference type="GO" id="GO:0006508">
    <property type="term" value="P:proteolysis"/>
    <property type="evidence" value="ECO:0007669"/>
    <property type="project" value="UniProtKB-KW"/>
</dbReference>
<name>B0X1H5_CULQU</name>
<gene>
    <name evidence="6" type="primary">6046274</name>
    <name evidence="5" type="ORF">CpipJ_CPIJ013316</name>
</gene>
<dbReference type="PANTHER" id="PTHR10127">
    <property type="entry name" value="DISCOIDIN, CUB, EGF, LAMININ , AND ZINC METALLOPROTEASE DOMAIN CONTAINING"/>
    <property type="match status" value="1"/>
</dbReference>
<proteinExistence type="predicted"/>
<dbReference type="HOGENOM" id="CLU_855939_0_0_1"/>
<reference evidence="6" key="2">
    <citation type="submission" date="2021-02" db="UniProtKB">
        <authorList>
            <consortium name="EnsemblMetazoa"/>
        </authorList>
    </citation>
    <scope>IDENTIFICATION</scope>
    <source>
        <strain evidence="6">JHB</strain>
    </source>
</reference>
<keyword evidence="1 2" id="KW-0482">Metalloprotease</keyword>
<evidence type="ECO:0000256" key="1">
    <source>
        <dbReference type="PROSITE-ProRule" id="PRU01211"/>
    </source>
</evidence>
<dbReference type="InterPro" id="IPR024079">
    <property type="entry name" value="MetalloPept_cat_dom_sf"/>
</dbReference>
<feature type="signal peptide" evidence="2">
    <location>
        <begin position="1"/>
        <end position="19"/>
    </location>
</feature>
<feature type="compositionally biased region" description="Basic and acidic residues" evidence="3">
    <location>
        <begin position="297"/>
        <end position="325"/>
    </location>
</feature>
<reference evidence="5" key="1">
    <citation type="submission" date="2007-03" db="EMBL/GenBank/DDBJ databases">
        <title>Annotation of Culex pipiens quinquefasciatus.</title>
        <authorList>
            <consortium name="The Broad Institute Genome Sequencing Platform"/>
            <person name="Atkinson P.W."/>
            <person name="Hemingway J."/>
            <person name="Christensen B.M."/>
            <person name="Higgs S."/>
            <person name="Kodira C."/>
            <person name="Hannick L."/>
            <person name="Megy K."/>
            <person name="O'Leary S."/>
            <person name="Pearson M."/>
            <person name="Haas B.J."/>
            <person name="Mauceli E."/>
            <person name="Wortman J.R."/>
            <person name="Lee N.H."/>
            <person name="Guigo R."/>
            <person name="Stanke M."/>
            <person name="Alvarado L."/>
            <person name="Amedeo P."/>
            <person name="Antoine C.H."/>
            <person name="Arensburger P."/>
            <person name="Bidwell S.L."/>
            <person name="Crawford M."/>
            <person name="Camaro F."/>
            <person name="Devon K."/>
            <person name="Engels R."/>
            <person name="Hammond M."/>
            <person name="Howarth C."/>
            <person name="Koehrsen M."/>
            <person name="Lawson D."/>
            <person name="Montgomery P."/>
            <person name="Nene V."/>
            <person name="Nusbaum C."/>
            <person name="Puiu D."/>
            <person name="Romero-Severson J."/>
            <person name="Severson D.W."/>
            <person name="Shumway M."/>
            <person name="Sisk P."/>
            <person name="Stolte C."/>
            <person name="Zeng Q."/>
            <person name="Eisenstadt E."/>
            <person name="Fraser-Liggett C."/>
            <person name="Strausberg R."/>
            <person name="Galagan J."/>
            <person name="Birren B."/>
            <person name="Collins F.H."/>
        </authorList>
    </citation>
    <scope>NUCLEOTIDE SEQUENCE [LARGE SCALE GENOMIC DNA]</scope>
    <source>
        <strain evidence="5">JHB</strain>
    </source>
</reference>
<accession>B0X1H5</accession>
<organism>
    <name type="scientific">Culex quinquefasciatus</name>
    <name type="common">Southern house mosquito</name>
    <name type="synonym">Culex pungens</name>
    <dbReference type="NCBI Taxonomy" id="7176"/>
    <lineage>
        <taxon>Eukaryota</taxon>
        <taxon>Metazoa</taxon>
        <taxon>Ecdysozoa</taxon>
        <taxon>Arthropoda</taxon>
        <taxon>Hexapoda</taxon>
        <taxon>Insecta</taxon>
        <taxon>Pterygota</taxon>
        <taxon>Neoptera</taxon>
        <taxon>Endopterygota</taxon>
        <taxon>Diptera</taxon>
        <taxon>Nematocera</taxon>
        <taxon>Culicoidea</taxon>
        <taxon>Culicidae</taxon>
        <taxon>Culicinae</taxon>
        <taxon>Culicini</taxon>
        <taxon>Culex</taxon>
        <taxon>Culex</taxon>
    </lineage>
</organism>
<keyword evidence="1" id="KW-1015">Disulfide bond</keyword>
<keyword evidence="1 2" id="KW-0378">Hydrolase</keyword>
<keyword evidence="1 2" id="KW-0645">Protease</keyword>
<feature type="binding site" evidence="1">
    <location>
        <position position="144"/>
    </location>
    <ligand>
        <name>Zn(2+)</name>
        <dbReference type="ChEBI" id="CHEBI:29105"/>
        <note>catalytic</note>
    </ligand>
</feature>
<dbReference type="OrthoDB" id="7763236at2759"/>
<evidence type="ECO:0000313" key="6">
    <source>
        <dbReference type="EnsemblMetazoa" id="CPIJ013316-PA"/>
    </source>
</evidence>
<dbReference type="InterPro" id="IPR001506">
    <property type="entry name" value="Peptidase_M12A"/>
</dbReference>
<evidence type="ECO:0000259" key="4">
    <source>
        <dbReference type="PROSITE" id="PS51864"/>
    </source>
</evidence>
<feature type="compositionally biased region" description="Acidic residues" evidence="3">
    <location>
        <begin position="256"/>
        <end position="271"/>
    </location>
</feature>
<evidence type="ECO:0000256" key="2">
    <source>
        <dbReference type="RuleBase" id="RU361183"/>
    </source>
</evidence>
<dbReference type="GO" id="GO:0008270">
    <property type="term" value="F:zinc ion binding"/>
    <property type="evidence" value="ECO:0007669"/>
    <property type="project" value="UniProtKB-UniRule"/>
</dbReference>
<dbReference type="EMBL" id="DS232260">
    <property type="protein sequence ID" value="EDS38624.1"/>
    <property type="molecule type" value="Genomic_DNA"/>
</dbReference>
<keyword evidence="7" id="KW-1185">Reference proteome</keyword>
<feature type="disulfide bond" evidence="1">
    <location>
        <begin position="110"/>
        <end position="132"/>
    </location>
</feature>
<dbReference type="EC" id="3.4.24.-" evidence="2"/>
<protein>
    <recommendedName>
        <fullName evidence="2">Metalloendopeptidase</fullName>
        <ecNumber evidence="2">3.4.24.-</ecNumber>
    </recommendedName>
</protein>
<feature type="region of interest" description="Disordered" evidence="3">
    <location>
        <begin position="250"/>
        <end position="325"/>
    </location>
</feature>
<evidence type="ECO:0000313" key="7">
    <source>
        <dbReference type="Proteomes" id="UP000002320"/>
    </source>
</evidence>
<evidence type="ECO:0000256" key="3">
    <source>
        <dbReference type="SAM" id="MobiDB-lite"/>
    </source>
</evidence>
<dbReference type="InterPro" id="IPR006026">
    <property type="entry name" value="Peptidase_Metallo"/>
</dbReference>
<dbReference type="AlphaFoldDB" id="B0X1H5"/>
<feature type="binding site" evidence="1">
    <location>
        <position position="150"/>
    </location>
    <ligand>
        <name>Zn(2+)</name>
        <dbReference type="ChEBI" id="CHEBI:29105"/>
        <note>catalytic</note>
    </ligand>
</feature>
<dbReference type="eggNOG" id="KOG3714">
    <property type="taxonomic scope" value="Eukaryota"/>
</dbReference>
<keyword evidence="1 2" id="KW-0862">Zinc</keyword>
<dbReference type="GO" id="GO:0004222">
    <property type="term" value="F:metalloendopeptidase activity"/>
    <property type="evidence" value="ECO:0007669"/>
    <property type="project" value="UniProtKB-UniRule"/>
</dbReference>
<dbReference type="KEGG" id="cqu:CpipJ_CPIJ013316"/>